<accession>A0A1R3ITS1</accession>
<gene>
    <name evidence="8" type="ORF">CCACVL1_09895</name>
</gene>
<dbReference type="GO" id="GO:0003700">
    <property type="term" value="F:DNA-binding transcription factor activity"/>
    <property type="evidence" value="ECO:0007669"/>
    <property type="project" value="InterPro"/>
</dbReference>
<keyword evidence="5" id="KW-0539">Nucleus</keyword>
<comment type="subcellular location">
    <subcellularLocation>
        <location evidence="1">Nucleus</location>
    </subcellularLocation>
</comment>
<keyword evidence="4" id="KW-0804">Transcription</keyword>
<evidence type="ECO:0000313" key="9">
    <source>
        <dbReference type="Proteomes" id="UP000188268"/>
    </source>
</evidence>
<name>A0A1R3ITS1_COCAP</name>
<dbReference type="InterPro" id="IPR005333">
    <property type="entry name" value="Transcription_factor_TCP"/>
</dbReference>
<evidence type="ECO:0000256" key="3">
    <source>
        <dbReference type="ARBA" id="ARBA00023125"/>
    </source>
</evidence>
<dbReference type="InterPro" id="IPR017887">
    <property type="entry name" value="TF_TCP_subgr"/>
</dbReference>
<comment type="caution">
    <text evidence="8">The sequence shown here is derived from an EMBL/GenBank/DDBJ whole genome shotgun (WGS) entry which is preliminary data.</text>
</comment>
<evidence type="ECO:0000256" key="2">
    <source>
        <dbReference type="ARBA" id="ARBA00023015"/>
    </source>
</evidence>
<feature type="region of interest" description="Disordered" evidence="6">
    <location>
        <begin position="27"/>
        <end position="60"/>
    </location>
</feature>
<dbReference type="GO" id="GO:0005634">
    <property type="term" value="C:nucleus"/>
    <property type="evidence" value="ECO:0007669"/>
    <property type="project" value="UniProtKB-SubCell"/>
</dbReference>
<evidence type="ECO:0000313" key="8">
    <source>
        <dbReference type="EMBL" id="OMO85973.1"/>
    </source>
</evidence>
<feature type="domain" description="TCP" evidence="7">
    <location>
        <begin position="100"/>
        <end position="154"/>
    </location>
</feature>
<dbReference type="EMBL" id="AWWV01009533">
    <property type="protein sequence ID" value="OMO85973.1"/>
    <property type="molecule type" value="Genomic_DNA"/>
</dbReference>
<feature type="compositionally biased region" description="Polar residues" evidence="6">
    <location>
        <begin position="171"/>
        <end position="182"/>
    </location>
</feature>
<protein>
    <submittedName>
        <fullName evidence="8">Transcription factor, TCP</fullName>
    </submittedName>
</protein>
<sequence>MECNQNQTIKEIDESISNNTAIIINGHQQQQQQSTNTSPSFSPSEGTVMDPNQPMKEEEEDLTDTEAQQFTNPTLHHSLVQLQPGTVTNNRSSFAPKRPSKDRHTKVEGRGRRIRMPATCAARIFQLTRELGHKSDGETIRWLLEHAEPAIIEATGTGTVPAIAVSVNGTLKIPTSSSSGKQQDGDLPRKRRKRPSNSEFIDINDHPEHQSSVSSGLAPIAPIPYNSVSMNSQGLVPIWPMGTFGVLPAAATPGGGVGSLGPNQAQLWAFPATATPFFNVAGRPISSFVSALQPEMQGSVGSVGVLSGSSISVMGGVT</sequence>
<proteinExistence type="predicted"/>
<evidence type="ECO:0000256" key="1">
    <source>
        <dbReference type="ARBA" id="ARBA00004123"/>
    </source>
</evidence>
<dbReference type="AlphaFoldDB" id="A0A1R3ITS1"/>
<keyword evidence="9" id="KW-1185">Reference proteome</keyword>
<dbReference type="Proteomes" id="UP000188268">
    <property type="component" value="Unassembled WGS sequence"/>
</dbReference>
<evidence type="ECO:0000256" key="6">
    <source>
        <dbReference type="SAM" id="MobiDB-lite"/>
    </source>
</evidence>
<dbReference type="Pfam" id="PF03634">
    <property type="entry name" value="TCP"/>
    <property type="match status" value="1"/>
</dbReference>
<organism evidence="8 9">
    <name type="scientific">Corchorus capsularis</name>
    <name type="common">Jute</name>
    <dbReference type="NCBI Taxonomy" id="210143"/>
    <lineage>
        <taxon>Eukaryota</taxon>
        <taxon>Viridiplantae</taxon>
        <taxon>Streptophyta</taxon>
        <taxon>Embryophyta</taxon>
        <taxon>Tracheophyta</taxon>
        <taxon>Spermatophyta</taxon>
        <taxon>Magnoliopsida</taxon>
        <taxon>eudicotyledons</taxon>
        <taxon>Gunneridae</taxon>
        <taxon>Pentapetalae</taxon>
        <taxon>rosids</taxon>
        <taxon>malvids</taxon>
        <taxon>Malvales</taxon>
        <taxon>Malvaceae</taxon>
        <taxon>Grewioideae</taxon>
        <taxon>Apeibeae</taxon>
        <taxon>Corchorus</taxon>
    </lineage>
</organism>
<dbReference type="PANTHER" id="PTHR31072:SF242">
    <property type="entry name" value="TRANSCRIPTION FACTOR TCP19"/>
    <property type="match status" value="1"/>
</dbReference>
<dbReference type="GO" id="GO:0043565">
    <property type="term" value="F:sequence-specific DNA binding"/>
    <property type="evidence" value="ECO:0007669"/>
    <property type="project" value="TreeGrafter"/>
</dbReference>
<evidence type="ECO:0000256" key="5">
    <source>
        <dbReference type="ARBA" id="ARBA00023242"/>
    </source>
</evidence>
<dbReference type="Gramene" id="OMO85973">
    <property type="protein sequence ID" value="OMO85973"/>
    <property type="gene ID" value="CCACVL1_09895"/>
</dbReference>
<dbReference type="OrthoDB" id="1928965at2759"/>
<feature type="compositionally biased region" description="Polar residues" evidence="6">
    <location>
        <begin position="34"/>
        <end position="45"/>
    </location>
</feature>
<evidence type="ECO:0000259" key="7">
    <source>
        <dbReference type="PROSITE" id="PS51369"/>
    </source>
</evidence>
<reference evidence="8 9" key="1">
    <citation type="submission" date="2013-09" db="EMBL/GenBank/DDBJ databases">
        <title>Corchorus capsularis genome sequencing.</title>
        <authorList>
            <person name="Alam M."/>
            <person name="Haque M.S."/>
            <person name="Islam M.S."/>
            <person name="Emdad E.M."/>
            <person name="Islam M.M."/>
            <person name="Ahmed B."/>
            <person name="Halim A."/>
            <person name="Hossen Q.M.M."/>
            <person name="Hossain M.Z."/>
            <person name="Ahmed R."/>
            <person name="Khan M.M."/>
            <person name="Islam R."/>
            <person name="Rashid M.M."/>
            <person name="Khan S.A."/>
            <person name="Rahman M.S."/>
            <person name="Alam M."/>
        </authorList>
    </citation>
    <scope>NUCLEOTIDE SEQUENCE [LARGE SCALE GENOMIC DNA]</scope>
    <source>
        <strain evidence="9">cv. CVL-1</strain>
        <tissue evidence="8">Whole seedling</tissue>
    </source>
</reference>
<feature type="region of interest" description="Disordered" evidence="6">
    <location>
        <begin position="171"/>
        <end position="215"/>
    </location>
</feature>
<dbReference type="STRING" id="210143.A0A1R3ITS1"/>
<feature type="region of interest" description="Disordered" evidence="6">
    <location>
        <begin position="85"/>
        <end position="110"/>
    </location>
</feature>
<dbReference type="PANTHER" id="PTHR31072">
    <property type="entry name" value="TRANSCRIPTION FACTOR TCP4-RELATED"/>
    <property type="match status" value="1"/>
</dbReference>
<evidence type="ECO:0000256" key="4">
    <source>
        <dbReference type="ARBA" id="ARBA00023163"/>
    </source>
</evidence>
<dbReference type="PROSITE" id="PS51369">
    <property type="entry name" value="TCP"/>
    <property type="match status" value="1"/>
</dbReference>
<keyword evidence="2" id="KW-0805">Transcription regulation</keyword>
<keyword evidence="3" id="KW-0238">DNA-binding</keyword>